<dbReference type="EMBL" id="JAHWGI010000886">
    <property type="protein sequence ID" value="KAK3918141.1"/>
    <property type="molecule type" value="Genomic_DNA"/>
</dbReference>
<evidence type="ECO:0000313" key="3">
    <source>
        <dbReference type="Proteomes" id="UP001219518"/>
    </source>
</evidence>
<comment type="caution">
    <text evidence="2">The sequence shown here is derived from an EMBL/GenBank/DDBJ whole genome shotgun (WGS) entry which is preliminary data.</text>
</comment>
<sequence>MTKRALDFESDGSEEVDDDFSEQCDENEITTQTEPNNVLPRPAAAPAASVSCLALPGLGLAAAPAAASPPRPGGRPAAPVEAQGLARHFQVPGQLVLHRAYLLGQELRFLQLCHEGLSFGSPLLLPKANSPQLEVAQPLHQLVPAVGLVLLWRLPRFLLLGAPWRPPEEPSQLRHHSTKVSEGDYVLVEFRAGRVTPVFHVGKILSDIDSDGDHQVTYYRKKACRDDLVSFTLPSIPDLKTVSHKDIKVLLPKPISAAVTRRPQDIVSFDFDFSTFKLC</sequence>
<gene>
    <name evidence="2" type="ORF">KUF71_007562</name>
</gene>
<feature type="region of interest" description="Disordered" evidence="1">
    <location>
        <begin position="1"/>
        <end position="42"/>
    </location>
</feature>
<protein>
    <submittedName>
        <fullName evidence="2">Myosin-1</fullName>
    </submittedName>
</protein>
<proteinExistence type="predicted"/>
<dbReference type="AlphaFoldDB" id="A0AAE1LFF3"/>
<evidence type="ECO:0000313" key="2">
    <source>
        <dbReference type="EMBL" id="KAK3918141.1"/>
    </source>
</evidence>
<keyword evidence="3" id="KW-1185">Reference proteome</keyword>
<organism evidence="2 3">
    <name type="scientific">Frankliniella fusca</name>
    <dbReference type="NCBI Taxonomy" id="407009"/>
    <lineage>
        <taxon>Eukaryota</taxon>
        <taxon>Metazoa</taxon>
        <taxon>Ecdysozoa</taxon>
        <taxon>Arthropoda</taxon>
        <taxon>Hexapoda</taxon>
        <taxon>Insecta</taxon>
        <taxon>Pterygota</taxon>
        <taxon>Neoptera</taxon>
        <taxon>Paraneoptera</taxon>
        <taxon>Thysanoptera</taxon>
        <taxon>Terebrantia</taxon>
        <taxon>Thripoidea</taxon>
        <taxon>Thripidae</taxon>
        <taxon>Frankliniella</taxon>
    </lineage>
</organism>
<evidence type="ECO:0000256" key="1">
    <source>
        <dbReference type="SAM" id="MobiDB-lite"/>
    </source>
</evidence>
<accession>A0AAE1LFF3</accession>
<name>A0AAE1LFF3_9NEOP</name>
<feature type="compositionally biased region" description="Acidic residues" evidence="1">
    <location>
        <begin position="8"/>
        <end position="28"/>
    </location>
</feature>
<reference evidence="2" key="2">
    <citation type="journal article" date="2023" name="BMC Genomics">
        <title>Pest status, molecular evolution, and epigenetic factors derived from the genome assembly of Frankliniella fusca, a thysanopteran phytovirus vector.</title>
        <authorList>
            <person name="Catto M.A."/>
            <person name="Labadie P.E."/>
            <person name="Jacobson A.L."/>
            <person name="Kennedy G.G."/>
            <person name="Srinivasan R."/>
            <person name="Hunt B.G."/>
        </authorList>
    </citation>
    <scope>NUCLEOTIDE SEQUENCE</scope>
    <source>
        <strain evidence="2">PL_HMW_Pooled</strain>
    </source>
</reference>
<reference evidence="2" key="1">
    <citation type="submission" date="2021-07" db="EMBL/GenBank/DDBJ databases">
        <authorList>
            <person name="Catto M.A."/>
            <person name="Jacobson A."/>
            <person name="Kennedy G."/>
            <person name="Labadie P."/>
            <person name="Hunt B.G."/>
            <person name="Srinivasan R."/>
        </authorList>
    </citation>
    <scope>NUCLEOTIDE SEQUENCE</scope>
    <source>
        <strain evidence="2">PL_HMW_Pooled</strain>
        <tissue evidence="2">Head</tissue>
    </source>
</reference>
<dbReference type="Proteomes" id="UP001219518">
    <property type="component" value="Unassembled WGS sequence"/>
</dbReference>